<evidence type="ECO:0000313" key="3">
    <source>
        <dbReference type="Proteomes" id="UP000195807"/>
    </source>
</evidence>
<sequence length="130" mass="13892">MTYGEDSDAVTRASETITLTGQLTYRERIALLPGSTATVRLEDVSRADARSIVIASDTIALGDRQVPIPFELVVDDGQLSERARYSLRATIHDPDGAPAWTTDTAIPVEKGSGDRDFGMITLVSARGSPG</sequence>
<proteinExistence type="predicted"/>
<dbReference type="Proteomes" id="UP000515297">
    <property type="component" value="Plasmid plas1"/>
</dbReference>
<dbReference type="InterPro" id="IPR053196">
    <property type="entry name" value="Lipoprotein_YbaY-like"/>
</dbReference>
<dbReference type="Pfam" id="PF09619">
    <property type="entry name" value="YscW"/>
    <property type="match status" value="1"/>
</dbReference>
<gene>
    <name evidence="1" type="ORF">A9D14_16805</name>
    <name evidence="2" type="ORF">H4O24_16515</name>
</gene>
<dbReference type="EMBL" id="CP019603">
    <property type="protein sequence ID" value="ARU17973.1"/>
    <property type="molecule type" value="Genomic_DNA"/>
</dbReference>
<organism evidence="1 3">
    <name type="scientific">Croceicoccus marinus</name>
    <dbReference type="NCBI Taxonomy" id="450378"/>
    <lineage>
        <taxon>Bacteria</taxon>
        <taxon>Pseudomonadati</taxon>
        <taxon>Pseudomonadota</taxon>
        <taxon>Alphaproteobacteria</taxon>
        <taxon>Sphingomonadales</taxon>
        <taxon>Erythrobacteraceae</taxon>
        <taxon>Croceicoccus</taxon>
    </lineage>
</organism>
<keyword evidence="1" id="KW-0614">Plasmid</keyword>
<keyword evidence="2" id="KW-0449">Lipoprotein</keyword>
<reference evidence="1 3" key="1">
    <citation type="submission" date="2017-01" db="EMBL/GenBank/DDBJ databases">
        <title>Complete genome sequence of esterase-producing bacterium Croceicoccus marinus E4A9.</title>
        <authorList>
            <person name="Wu Y.-H."/>
            <person name="Cheng H."/>
            <person name="Xu L."/>
            <person name="Huo Y.-Y."/>
            <person name="Wang C.-S."/>
            <person name="Xu X.-W."/>
        </authorList>
    </citation>
    <scope>NUCLEOTIDE SEQUENCE [LARGE SCALE GENOMIC DNA]</scope>
    <source>
        <strain evidence="1 3">E4A9</strain>
        <plasmid evidence="1">pCME4A9I</plasmid>
        <plasmid evidence="3">Plasmid pcme4a9i</plasmid>
    </source>
</reference>
<dbReference type="EMBL" id="CP060053">
    <property type="protein sequence ID" value="QNE07619.1"/>
    <property type="molecule type" value="Genomic_DNA"/>
</dbReference>
<evidence type="ECO:0000313" key="2">
    <source>
        <dbReference type="EMBL" id="QNE07619.1"/>
    </source>
</evidence>
<dbReference type="InterPro" id="IPR039366">
    <property type="entry name" value="Pilotin"/>
</dbReference>
<evidence type="ECO:0000313" key="1">
    <source>
        <dbReference type="EMBL" id="ARU17973.1"/>
    </source>
</evidence>
<dbReference type="PANTHER" id="PTHR38013:SF1">
    <property type="entry name" value="GLYCOPROTEIN_POLYSACCHARIDE METABOLISM"/>
    <property type="match status" value="1"/>
</dbReference>
<dbReference type="STRING" id="450378.GCA_001661675_03377"/>
<reference evidence="2 4" key="2">
    <citation type="submission" date="2020-08" db="EMBL/GenBank/DDBJ databases">
        <authorList>
            <person name="Liu G."/>
            <person name="Sun C."/>
        </authorList>
    </citation>
    <scope>NUCLEOTIDE SEQUENCE [LARGE SCALE GENOMIC DNA]</scope>
    <source>
        <strain evidence="2 4">OT19</strain>
        <plasmid evidence="2 4">plas1</plasmid>
    </source>
</reference>
<accession>A0A1Z1FGW6</accession>
<dbReference type="OrthoDB" id="9809132at2"/>
<dbReference type="Proteomes" id="UP000195807">
    <property type="component" value="Plasmid pCME4A9I"/>
</dbReference>
<geneLocation type="plasmid" evidence="2 4">
    <name>plas1</name>
</geneLocation>
<evidence type="ECO:0000313" key="4">
    <source>
        <dbReference type="Proteomes" id="UP000515297"/>
    </source>
</evidence>
<protein>
    <submittedName>
        <fullName evidence="2">YbaY family lipoprotein</fullName>
    </submittedName>
</protein>
<keyword evidence="3" id="KW-1185">Reference proteome</keyword>
<dbReference type="AlphaFoldDB" id="A0A1Z1FGW6"/>
<name>A0A1Z1FGW6_9SPHN</name>
<dbReference type="KEGG" id="cman:A9D14_16805"/>
<dbReference type="PANTHER" id="PTHR38013">
    <property type="entry name" value="GLYCOPROTEIN/POLYSACCHARIDE METABOLISM"/>
    <property type="match status" value="1"/>
</dbReference>
<geneLocation type="plasmid" evidence="1">
    <name>pCME4A9I</name>
</geneLocation>
<geneLocation type="plasmid" evidence="3">
    <name>pcme4a9i</name>
</geneLocation>